<name>A0ABW4D5A9_9LACO</name>
<organism evidence="2 3">
    <name type="scientific">Levilactobacillus lanxiensis</name>
    <dbReference type="NCBI Taxonomy" id="2799568"/>
    <lineage>
        <taxon>Bacteria</taxon>
        <taxon>Bacillati</taxon>
        <taxon>Bacillota</taxon>
        <taxon>Bacilli</taxon>
        <taxon>Lactobacillales</taxon>
        <taxon>Lactobacillaceae</taxon>
        <taxon>Levilactobacillus</taxon>
    </lineage>
</organism>
<dbReference type="EMBL" id="JBHTOD010000003">
    <property type="protein sequence ID" value="MFD1455147.1"/>
    <property type="molecule type" value="Genomic_DNA"/>
</dbReference>
<keyword evidence="3" id="KW-1185">Reference proteome</keyword>
<evidence type="ECO:0000256" key="1">
    <source>
        <dbReference type="SAM" id="SignalP"/>
    </source>
</evidence>
<feature type="signal peptide" evidence="1">
    <location>
        <begin position="1"/>
        <end position="17"/>
    </location>
</feature>
<protein>
    <submittedName>
        <fullName evidence="2">Uncharacterized protein</fullName>
    </submittedName>
</protein>
<accession>A0ABW4D5A9</accession>
<dbReference type="RefSeq" id="WP_203643747.1">
    <property type="nucleotide sequence ID" value="NZ_BOLN01000003.1"/>
</dbReference>
<dbReference type="Proteomes" id="UP001597189">
    <property type="component" value="Unassembled WGS sequence"/>
</dbReference>
<reference evidence="3" key="1">
    <citation type="journal article" date="2019" name="Int. J. Syst. Evol. Microbiol.">
        <title>The Global Catalogue of Microorganisms (GCM) 10K type strain sequencing project: providing services to taxonomists for standard genome sequencing and annotation.</title>
        <authorList>
            <consortium name="The Broad Institute Genomics Platform"/>
            <consortium name="The Broad Institute Genome Sequencing Center for Infectious Disease"/>
            <person name="Wu L."/>
            <person name="Ma J."/>
        </authorList>
    </citation>
    <scope>NUCLEOTIDE SEQUENCE [LARGE SCALE GENOMIC DNA]</scope>
    <source>
        <strain evidence="3">CCM 8979</strain>
    </source>
</reference>
<evidence type="ECO:0000313" key="2">
    <source>
        <dbReference type="EMBL" id="MFD1455147.1"/>
    </source>
</evidence>
<keyword evidence="1" id="KW-0732">Signal</keyword>
<comment type="caution">
    <text evidence="2">The sequence shown here is derived from an EMBL/GenBank/DDBJ whole genome shotgun (WGS) entry which is preliminary data.</text>
</comment>
<evidence type="ECO:0000313" key="3">
    <source>
        <dbReference type="Proteomes" id="UP001597189"/>
    </source>
</evidence>
<feature type="chain" id="PRO_5047069487" evidence="1">
    <location>
        <begin position="18"/>
        <end position="286"/>
    </location>
</feature>
<proteinExistence type="predicted"/>
<gene>
    <name evidence="2" type="ORF">ACFQ44_05505</name>
</gene>
<sequence>MNKFIVRTALTSVTALALFGGADLLTNGNVPLTQTVVAQAKTVSRKQFLSDVNAVQKAGLMSTDTIKGELGISTIKAFLADPLAAYGETNPETPTIAGAVLDYQNLNTPGYFRDQDAFDQDYAAVMSLYNHFKSRLTKSDQIALDTYKGDVDAVKNTERDNDFKLNDFCENFFSALEDYDESVTKVQPAAKANKVYSVKARKQGKYVVVTGKVTHNRLTKSALAKTKKLNRVKVTSYRGAKYLKISKNTFKIKLYAPKAKSVKANAGGLNGSKYASITKTVKVAVR</sequence>